<evidence type="ECO:0008006" key="5">
    <source>
        <dbReference type="Google" id="ProtNLM"/>
    </source>
</evidence>
<keyword evidence="4" id="KW-1185">Reference proteome</keyword>
<feature type="repeat" description="TPR" evidence="1">
    <location>
        <begin position="115"/>
        <end position="148"/>
    </location>
</feature>
<name>A0A9W6CTJ3_9MICO</name>
<evidence type="ECO:0000256" key="1">
    <source>
        <dbReference type="PROSITE-ProRule" id="PRU00339"/>
    </source>
</evidence>
<comment type="caution">
    <text evidence="3">The sequence shown here is derived from an EMBL/GenBank/DDBJ whole genome shotgun (WGS) entry which is preliminary data.</text>
</comment>
<proteinExistence type="predicted"/>
<dbReference type="EMBL" id="BSDP01000001">
    <property type="protein sequence ID" value="GLI25821.1"/>
    <property type="molecule type" value="Genomic_DNA"/>
</dbReference>
<dbReference type="PROSITE" id="PS50005">
    <property type="entry name" value="TPR"/>
    <property type="match status" value="1"/>
</dbReference>
<keyword evidence="2" id="KW-0812">Transmembrane</keyword>
<dbReference type="InterPro" id="IPR019734">
    <property type="entry name" value="TPR_rpt"/>
</dbReference>
<keyword evidence="1" id="KW-0802">TPR repeat</keyword>
<evidence type="ECO:0000256" key="2">
    <source>
        <dbReference type="SAM" id="Phobius"/>
    </source>
</evidence>
<evidence type="ECO:0000313" key="4">
    <source>
        <dbReference type="Proteomes" id="UP001144396"/>
    </source>
</evidence>
<protein>
    <recommendedName>
        <fullName evidence="5">Tetratricopeptide repeat protein</fullName>
    </recommendedName>
</protein>
<dbReference type="Gene3D" id="1.25.40.10">
    <property type="entry name" value="Tetratricopeptide repeat domain"/>
    <property type="match status" value="1"/>
</dbReference>
<gene>
    <name evidence="3" type="ORF">ARHIZOSPH14_00630</name>
</gene>
<feature type="transmembrane region" description="Helical" evidence="2">
    <location>
        <begin position="39"/>
        <end position="59"/>
    </location>
</feature>
<evidence type="ECO:0000313" key="3">
    <source>
        <dbReference type="EMBL" id="GLI25821.1"/>
    </source>
</evidence>
<keyword evidence="2" id="KW-1133">Transmembrane helix</keyword>
<reference evidence="3" key="1">
    <citation type="submission" date="2022-12" db="EMBL/GenBank/DDBJ databases">
        <title>Reference genome sequencing for broad-spectrum identification of bacterial and archaeal isolates by mass spectrometry.</title>
        <authorList>
            <person name="Sekiguchi Y."/>
            <person name="Tourlousse D.M."/>
        </authorList>
    </citation>
    <scope>NUCLEOTIDE SEQUENCE</scope>
    <source>
        <strain evidence="3">14</strain>
    </source>
</reference>
<dbReference type="AlphaFoldDB" id="A0A9W6CTJ3"/>
<organism evidence="3 4">
    <name type="scientific">Agromyces rhizosphaerae</name>
    <dbReference type="NCBI Taxonomy" id="88374"/>
    <lineage>
        <taxon>Bacteria</taxon>
        <taxon>Bacillati</taxon>
        <taxon>Actinomycetota</taxon>
        <taxon>Actinomycetes</taxon>
        <taxon>Micrococcales</taxon>
        <taxon>Microbacteriaceae</taxon>
        <taxon>Agromyces</taxon>
    </lineage>
</organism>
<feature type="transmembrane region" description="Helical" evidence="2">
    <location>
        <begin position="12"/>
        <end position="33"/>
    </location>
</feature>
<dbReference type="SUPFAM" id="SSF48452">
    <property type="entry name" value="TPR-like"/>
    <property type="match status" value="1"/>
</dbReference>
<accession>A0A9W6CTJ3</accession>
<sequence>MSARTTARIGAIVMAVLLVGYIGLVGWRAVLFIGSGEPVGIAIGVALVVLPVIAVWALWRELAFGVRSERLVDRLDEEDGLPEFPAQPSGRPDRAEATAAFDAYRAETEAAPESWRAWLRLGIAYDAAGDRRRARAAVRRAITLERASAPR</sequence>
<keyword evidence="2" id="KW-0472">Membrane</keyword>
<dbReference type="InterPro" id="IPR011990">
    <property type="entry name" value="TPR-like_helical_dom_sf"/>
</dbReference>
<dbReference type="Proteomes" id="UP001144396">
    <property type="component" value="Unassembled WGS sequence"/>
</dbReference>